<dbReference type="RefSeq" id="WP_093941850.1">
    <property type="nucleotide sequence ID" value="NZ_CP022521.1"/>
</dbReference>
<dbReference type="Proteomes" id="UP000204221">
    <property type="component" value="Chromosome"/>
</dbReference>
<evidence type="ECO:0000313" key="1">
    <source>
        <dbReference type="EMBL" id="ASO20544.1"/>
    </source>
</evidence>
<dbReference type="EMBL" id="CP022521">
    <property type="protein sequence ID" value="ASO20544.1"/>
    <property type="molecule type" value="Genomic_DNA"/>
</dbReference>
<dbReference type="KEGG" id="ahg:AHOG_14510"/>
<reference evidence="1 2" key="1">
    <citation type="submission" date="2017-07" db="EMBL/GenBank/DDBJ databases">
        <title>Complete genome sequence of Actinoalloteichus hoggarensis DSM 45943, type strain of Actinoalloteichus hoggarensis.</title>
        <authorList>
            <person name="Ruckert C."/>
            <person name="Nouioui I."/>
            <person name="Willmese J."/>
            <person name="van Wezel G."/>
            <person name="Klenk H.-P."/>
            <person name="Kalinowski J."/>
            <person name="Zotchev S.B."/>
        </authorList>
    </citation>
    <scope>NUCLEOTIDE SEQUENCE [LARGE SCALE GENOMIC DNA]</scope>
    <source>
        <strain evidence="1 2">DSM 45943</strain>
    </source>
</reference>
<gene>
    <name evidence="1" type="ORF">AHOG_14510</name>
</gene>
<name>A0A221W458_9PSEU</name>
<dbReference type="OrthoDB" id="3171769at2"/>
<keyword evidence="2" id="KW-1185">Reference proteome</keyword>
<evidence type="ECO:0000313" key="2">
    <source>
        <dbReference type="Proteomes" id="UP000204221"/>
    </source>
</evidence>
<sequence>MSTTALTDRYVHEVVRRLPTGQRSDVAAELRATIADTVEARYPRTEDGERAVLAEMGDPIRLAARYADRPVALIGGELYPTYLRLLAVLLSTALPAAVAVLVALDVVDGGDLGSAVATGLGATFMIGIQLFGWTTVVFALYQRFRHDASRITRHWTPDDLPDFRKRDERATGSWASAVWSILLIGLIVWQHVARPYRADDPTGRIERVAVLDPALWSGWIWPILTGLAAVAVLELARIAARGWTMRLALGYAAAETVFALPLIWVLHDQRLFNEVFLTDINGRWETPDAFYTVTALGVLLISANAVYSRFRQARG</sequence>
<proteinExistence type="predicted"/>
<dbReference type="AlphaFoldDB" id="A0A221W458"/>
<organism evidence="1 2">
    <name type="scientific">Actinoalloteichus hoggarensis</name>
    <dbReference type="NCBI Taxonomy" id="1470176"/>
    <lineage>
        <taxon>Bacteria</taxon>
        <taxon>Bacillati</taxon>
        <taxon>Actinomycetota</taxon>
        <taxon>Actinomycetes</taxon>
        <taxon>Pseudonocardiales</taxon>
        <taxon>Pseudonocardiaceae</taxon>
        <taxon>Actinoalloteichus</taxon>
    </lineage>
</organism>
<protein>
    <submittedName>
        <fullName evidence="1">Uncharacterized protein</fullName>
    </submittedName>
</protein>
<dbReference type="Pfam" id="PF22564">
    <property type="entry name" value="HAAS"/>
    <property type="match status" value="1"/>
</dbReference>
<accession>A0A221W458</accession>